<evidence type="ECO:0000313" key="2">
    <source>
        <dbReference type="Proteomes" id="UP000308671"/>
    </source>
</evidence>
<comment type="caution">
    <text evidence="1">The sequence shown here is derived from an EMBL/GenBank/DDBJ whole genome shotgun (WGS) entry which is preliminary data.</text>
</comment>
<dbReference type="EMBL" id="PQXL01000393">
    <property type="protein sequence ID" value="THV46356.1"/>
    <property type="molecule type" value="Genomic_DNA"/>
</dbReference>
<dbReference type="Proteomes" id="UP000308671">
    <property type="component" value="Unassembled WGS sequence"/>
</dbReference>
<organism evidence="1 2">
    <name type="scientific">Botrytis galanthina</name>
    <dbReference type="NCBI Taxonomy" id="278940"/>
    <lineage>
        <taxon>Eukaryota</taxon>
        <taxon>Fungi</taxon>
        <taxon>Dikarya</taxon>
        <taxon>Ascomycota</taxon>
        <taxon>Pezizomycotina</taxon>
        <taxon>Leotiomycetes</taxon>
        <taxon>Helotiales</taxon>
        <taxon>Sclerotiniaceae</taxon>
        <taxon>Botrytis</taxon>
    </lineage>
</organism>
<name>A0A4V4HTP7_9HELO</name>
<evidence type="ECO:0000313" key="1">
    <source>
        <dbReference type="EMBL" id="THV46356.1"/>
    </source>
</evidence>
<proteinExistence type="predicted"/>
<reference evidence="1 2" key="1">
    <citation type="submission" date="2017-12" db="EMBL/GenBank/DDBJ databases">
        <title>Comparative genomics of Botrytis spp.</title>
        <authorList>
            <person name="Valero-Jimenez C.A."/>
            <person name="Tapia P."/>
            <person name="Veloso J."/>
            <person name="Silva-Moreno E."/>
            <person name="Staats M."/>
            <person name="Valdes J.H."/>
            <person name="Van Kan J.A.L."/>
        </authorList>
    </citation>
    <scope>NUCLEOTIDE SEQUENCE [LARGE SCALE GENOMIC DNA]</scope>
    <source>
        <strain evidence="1 2">MUCL435</strain>
    </source>
</reference>
<accession>A0A4V4HTP7</accession>
<keyword evidence="2" id="KW-1185">Reference proteome</keyword>
<protein>
    <submittedName>
        <fullName evidence="1">Uncharacterized protein</fullName>
    </submittedName>
</protein>
<dbReference type="AlphaFoldDB" id="A0A4V4HTP7"/>
<gene>
    <name evidence="1" type="ORF">BGAL_0393g00090</name>
</gene>
<sequence>METFNQKSEESCQEYHACISISQILSIEIVSRGNMNGTALQGQQKDCFQDGLSMAYSAQREEKAAILSDQDREAQETSWCSHLRYTTNSGTQDIDSQEYLDLSTPFILRTSTNPHFYNTSGCRCSVMPDCVR</sequence>